<keyword evidence="8" id="KW-1185">Reference proteome</keyword>
<evidence type="ECO:0000256" key="5">
    <source>
        <dbReference type="SAM" id="MobiDB-lite"/>
    </source>
</evidence>
<name>A0AA40EZZ1_9PEZI</name>
<dbReference type="Pfam" id="PF08167">
    <property type="entry name" value="RIX1"/>
    <property type="match status" value="1"/>
</dbReference>
<comment type="similarity">
    <text evidence="2">Belongs to the RIX1/PELP1 family.</text>
</comment>
<accession>A0AA40EZZ1</accession>
<gene>
    <name evidence="7" type="ORF">B0T21DRAFT_324555</name>
</gene>
<organism evidence="7 8">
    <name type="scientific">Apiosordaria backusii</name>
    <dbReference type="NCBI Taxonomy" id="314023"/>
    <lineage>
        <taxon>Eukaryota</taxon>
        <taxon>Fungi</taxon>
        <taxon>Dikarya</taxon>
        <taxon>Ascomycota</taxon>
        <taxon>Pezizomycotina</taxon>
        <taxon>Sordariomycetes</taxon>
        <taxon>Sordariomycetidae</taxon>
        <taxon>Sordariales</taxon>
        <taxon>Lasiosphaeriaceae</taxon>
        <taxon>Apiosordaria</taxon>
    </lineage>
</organism>
<evidence type="ECO:0000259" key="6">
    <source>
        <dbReference type="Pfam" id="PF08167"/>
    </source>
</evidence>
<comment type="subcellular location">
    <subcellularLocation>
        <location evidence="1">Nucleus</location>
    </subcellularLocation>
</comment>
<evidence type="ECO:0000256" key="1">
    <source>
        <dbReference type="ARBA" id="ARBA00004123"/>
    </source>
</evidence>
<feature type="domain" description="Pre-rRNA-processing protein RIX1 N-terminal" evidence="6">
    <location>
        <begin position="7"/>
        <end position="211"/>
    </location>
</feature>
<dbReference type="InterPro" id="IPR016024">
    <property type="entry name" value="ARM-type_fold"/>
</dbReference>
<proteinExistence type="inferred from homology"/>
<evidence type="ECO:0000313" key="8">
    <source>
        <dbReference type="Proteomes" id="UP001172159"/>
    </source>
</evidence>
<sequence length="781" mass="84811">MAAPPSDLRVLVRRLASTPADQLPRLCPVLVGHVLRCGGPLSASPDAGKGKDKGAETPMLVHKLRTHITTLLTGRNASGRFAAVCLIKAVVDVGGWEGLRAADPWVRGLISVAQKIDPLPSKELAIITLTKIYMLLQGYPTLIREMATPTLPSFVTACLQLAKSPSTPTSVIDTVASSLSKLVMLYPTTLRPFAGQIKTALRPYIAPTTSDSAVVPHNLRESSRRLFVLLSYTAPKNGSSDEWVKSIKAAILDCHATADQIFRGVVESWESSTSYRPQQIRNELDPSGGGDSVDEFPSWEGIQSGSERLVGLLEFLAEYLDNPTKAPVTVPVGELLDLTTRLTLVTPPTPGSEETMQTNPSISRDEKAELWTVLPDIHTAVLRLHGSTLRRLGDSALPLSTDIIDHTVRVLSSHRSNPSVREKVYNLTTPLLTLAGPTLPRLTVDSLTPLLQQTCHDILLSAGHLDDTPTPKPAEKGKQTVQGNADAFLSTPSTTPVSLFAPLSSSHLASATSLLPLFLSHLPQTHLSPDIRSLLDRTAILSSNKPAMLASVLHPYKDTRGRYYPSILPFLVQKFGKDAEVEVVRSNLVRAGRYAQLNADEYDPSANLDDLLAEKQLNDEQEDAEMGEAFEAQLQQQDITVEEKREKKVVVSGWGSVVPATNGAAAQQQEGEMDVDDVVEEEKEVNPFAVTVKETETTTTTTTTTMVKKRAASPLKRKSSGAFDEVEEMTKVKRVAVATVAVGQKTEEHGDSDDSDEEGSVQIDMSLDDEDDEEDEDEDDE</sequence>
<evidence type="ECO:0000256" key="2">
    <source>
        <dbReference type="ARBA" id="ARBA00010511"/>
    </source>
</evidence>
<feature type="region of interest" description="Disordered" evidence="5">
    <location>
        <begin position="740"/>
        <end position="781"/>
    </location>
</feature>
<dbReference type="PANTHER" id="PTHR34105">
    <property type="entry name" value="PROLINE-, GLUTAMIC ACID- AND LEUCINE-RICH PROTEIN 1"/>
    <property type="match status" value="1"/>
</dbReference>
<dbReference type="GO" id="GO:0005634">
    <property type="term" value="C:nucleus"/>
    <property type="evidence" value="ECO:0007669"/>
    <property type="project" value="UniProtKB-SubCell"/>
</dbReference>
<evidence type="ECO:0000313" key="7">
    <source>
        <dbReference type="EMBL" id="KAK0748685.1"/>
    </source>
</evidence>
<dbReference type="SUPFAM" id="SSF48371">
    <property type="entry name" value="ARM repeat"/>
    <property type="match status" value="1"/>
</dbReference>
<dbReference type="Proteomes" id="UP001172159">
    <property type="component" value="Unassembled WGS sequence"/>
</dbReference>
<comment type="caution">
    <text evidence="7">The sequence shown here is derived from an EMBL/GenBank/DDBJ whole genome shotgun (WGS) entry which is preliminary data.</text>
</comment>
<dbReference type="GO" id="GO:0006364">
    <property type="term" value="P:rRNA processing"/>
    <property type="evidence" value="ECO:0007669"/>
    <property type="project" value="TreeGrafter"/>
</dbReference>
<feature type="compositionally biased region" description="Polar residues" evidence="5">
    <location>
        <begin position="352"/>
        <end position="362"/>
    </location>
</feature>
<feature type="region of interest" description="Disordered" evidence="5">
    <location>
        <begin position="344"/>
        <end position="363"/>
    </location>
</feature>
<dbReference type="EMBL" id="JAUKTV010000001">
    <property type="protein sequence ID" value="KAK0748685.1"/>
    <property type="molecule type" value="Genomic_DNA"/>
</dbReference>
<dbReference type="PANTHER" id="PTHR34105:SF1">
    <property type="entry name" value="PROLINE-, GLUTAMIC ACID- AND LEUCINE-RICH PROTEIN 1"/>
    <property type="match status" value="1"/>
</dbReference>
<keyword evidence="4" id="KW-0539">Nucleus</keyword>
<feature type="compositionally biased region" description="Acidic residues" evidence="5">
    <location>
        <begin position="750"/>
        <end position="759"/>
    </location>
</feature>
<dbReference type="AlphaFoldDB" id="A0AA40EZZ1"/>
<feature type="compositionally biased region" description="Acidic residues" evidence="5">
    <location>
        <begin position="766"/>
        <end position="781"/>
    </location>
</feature>
<dbReference type="InterPro" id="IPR012583">
    <property type="entry name" value="RIX1_N"/>
</dbReference>
<protein>
    <recommendedName>
        <fullName evidence="3">Pre-rRNA-processing protein RIX1</fullName>
    </recommendedName>
</protein>
<reference evidence="7" key="1">
    <citation type="submission" date="2023-06" db="EMBL/GenBank/DDBJ databases">
        <title>Genome-scale phylogeny and comparative genomics of the fungal order Sordariales.</title>
        <authorList>
            <consortium name="Lawrence Berkeley National Laboratory"/>
            <person name="Hensen N."/>
            <person name="Bonometti L."/>
            <person name="Westerberg I."/>
            <person name="Brannstrom I.O."/>
            <person name="Guillou S."/>
            <person name="Cros-Aarteil S."/>
            <person name="Calhoun S."/>
            <person name="Haridas S."/>
            <person name="Kuo A."/>
            <person name="Mondo S."/>
            <person name="Pangilinan J."/>
            <person name="Riley R."/>
            <person name="Labutti K."/>
            <person name="Andreopoulos B."/>
            <person name="Lipzen A."/>
            <person name="Chen C."/>
            <person name="Yanf M."/>
            <person name="Daum C."/>
            <person name="Ng V."/>
            <person name="Clum A."/>
            <person name="Steindorff A."/>
            <person name="Ohm R."/>
            <person name="Martin F."/>
            <person name="Silar P."/>
            <person name="Natvig D."/>
            <person name="Lalanne C."/>
            <person name="Gautier V."/>
            <person name="Ament-Velasquez S.L."/>
            <person name="Kruys A."/>
            <person name="Hutchinson M.I."/>
            <person name="Powell A.J."/>
            <person name="Barry K."/>
            <person name="Miller A.N."/>
            <person name="Grigoriev I.V."/>
            <person name="Debuchy R."/>
            <person name="Gladieux P."/>
            <person name="Thoren M.H."/>
            <person name="Johannesson H."/>
        </authorList>
    </citation>
    <scope>NUCLEOTIDE SEQUENCE</scope>
    <source>
        <strain evidence="7">CBS 540.89</strain>
    </source>
</reference>
<evidence type="ECO:0000256" key="4">
    <source>
        <dbReference type="ARBA" id="ARBA00023242"/>
    </source>
</evidence>
<evidence type="ECO:0000256" key="3">
    <source>
        <dbReference type="ARBA" id="ARBA00021502"/>
    </source>
</evidence>